<keyword evidence="5" id="KW-1185">Reference proteome</keyword>
<organism evidence="4 5">
    <name type="scientific">Microdochium trichocladiopsis</name>
    <dbReference type="NCBI Taxonomy" id="1682393"/>
    <lineage>
        <taxon>Eukaryota</taxon>
        <taxon>Fungi</taxon>
        <taxon>Dikarya</taxon>
        <taxon>Ascomycota</taxon>
        <taxon>Pezizomycotina</taxon>
        <taxon>Sordariomycetes</taxon>
        <taxon>Xylariomycetidae</taxon>
        <taxon>Xylariales</taxon>
        <taxon>Microdochiaceae</taxon>
        <taxon>Microdochium</taxon>
    </lineage>
</organism>
<dbReference type="Proteomes" id="UP000756346">
    <property type="component" value="Unassembled WGS sequence"/>
</dbReference>
<dbReference type="InterPro" id="IPR003673">
    <property type="entry name" value="CoA-Trfase_fam_III"/>
</dbReference>
<feature type="domain" description="Acyclic terpene utilisation N-terminal" evidence="2">
    <location>
        <begin position="64"/>
        <end position="408"/>
    </location>
</feature>
<dbReference type="InterPro" id="IPR010839">
    <property type="entry name" value="AtuA_N"/>
</dbReference>
<evidence type="ECO:0000313" key="5">
    <source>
        <dbReference type="Proteomes" id="UP000756346"/>
    </source>
</evidence>
<dbReference type="Pfam" id="PF02515">
    <property type="entry name" value="CoA_transf_3"/>
    <property type="match status" value="1"/>
</dbReference>
<dbReference type="EMBL" id="JAGTJQ010000002">
    <property type="protein sequence ID" value="KAH7038365.1"/>
    <property type="molecule type" value="Genomic_DNA"/>
</dbReference>
<protein>
    <submittedName>
        <fullName evidence="4">CAIB/BAIF family enzyme</fullName>
    </submittedName>
</protein>
<dbReference type="AlphaFoldDB" id="A0A9P9BSY2"/>
<dbReference type="InterPro" id="IPR025496">
    <property type="entry name" value="DUF4387"/>
</dbReference>
<evidence type="ECO:0000259" key="3">
    <source>
        <dbReference type="Pfam" id="PF14330"/>
    </source>
</evidence>
<dbReference type="OrthoDB" id="5863171at2759"/>
<evidence type="ECO:0000313" key="4">
    <source>
        <dbReference type="EMBL" id="KAH7038365.1"/>
    </source>
</evidence>
<dbReference type="GO" id="GO:0003824">
    <property type="term" value="F:catalytic activity"/>
    <property type="evidence" value="ECO:0007669"/>
    <property type="project" value="InterPro"/>
</dbReference>
<reference evidence="4" key="1">
    <citation type="journal article" date="2021" name="Nat. Commun.">
        <title>Genetic determinants of endophytism in the Arabidopsis root mycobiome.</title>
        <authorList>
            <person name="Mesny F."/>
            <person name="Miyauchi S."/>
            <person name="Thiergart T."/>
            <person name="Pickel B."/>
            <person name="Atanasova L."/>
            <person name="Karlsson M."/>
            <person name="Huettel B."/>
            <person name="Barry K.W."/>
            <person name="Haridas S."/>
            <person name="Chen C."/>
            <person name="Bauer D."/>
            <person name="Andreopoulos W."/>
            <person name="Pangilinan J."/>
            <person name="LaButti K."/>
            <person name="Riley R."/>
            <person name="Lipzen A."/>
            <person name="Clum A."/>
            <person name="Drula E."/>
            <person name="Henrissat B."/>
            <person name="Kohler A."/>
            <person name="Grigoriev I.V."/>
            <person name="Martin F.M."/>
            <person name="Hacquard S."/>
        </authorList>
    </citation>
    <scope>NUCLEOTIDE SEQUENCE</scope>
    <source>
        <strain evidence="4">MPI-CAGE-CH-0230</strain>
    </source>
</reference>
<evidence type="ECO:0000256" key="1">
    <source>
        <dbReference type="ARBA" id="ARBA00008383"/>
    </source>
</evidence>
<dbReference type="Pfam" id="PF07287">
    <property type="entry name" value="AtuA"/>
    <property type="match status" value="1"/>
</dbReference>
<dbReference type="PANTHER" id="PTHR48228:SF4">
    <property type="entry name" value="BLR3030 PROTEIN"/>
    <property type="match status" value="1"/>
</dbReference>
<sequence length="1124" mass="121497">MADNDEFRILTPNAMLGYGYNVEHFWYGIDKYKPSAIIVDSGSTDGGPYKLGMNKMTCGRGSYVRDLEPILAACYHRGINVLIGSVGGDGSNKHVQEMLEIVRGIAESRGFRFKIATIDAGMDRGLIKSRIAASRVRPCGPLEDLLPEVVDGAVDVVAQMGAEPYIEALKGDPDIILGGRSYDPAPFAAYCLSKGVSEGVAWHMGKIMECGGICAVPKGRSMIATIRKDSFDLTPLAPEERCTPLSVAAHTLYEKTRPDRLPGPGGVLRLDDAKYEQLTEKTTRISGAVFEHSPYQVKLEGVTHLGYRTIFIGGIRDPILISQIDDFLERVRKYTQNLFPQLDKDETCRLIYHVYGRNGVMGPLETQAATTPHEIAVLGEVVAPTQDLAYTIANNARASILHFSYPGQIATTGNFASPLSPHEQEAGAVFKFSLYHLVDLDAGEQVSLFPVSYHETNPSGAPSALTTIPQDRFDAIDKGTLAPLTKKDVPSTRAKMTDLARIIRSKNSGPFEMTFDIMFDDADVYRRVRDADVLGNDVIRKLYQVQDEDILTNMFFEPALAWKCTIKRPWAQGSVGERDTLGTQQHAPLLGVEVPEAKAVNGVKSANGTKVNGVNGVNGINGIKLTNGVNGVHRAATLGHGPDRTSFLAKDIVRDIWEGLQLPSGALASLELPGDDGRPALPSSYKIGPLAQGTIALTGLLAALFHSLRTRSGTVPKVTVPAKHAAIEYKSERLYTLDGKPTPSPWGPIGGLHKTSDGHVRIHDSFPNHRDGTLELLGLPLGASRADVTKKTADWTAIDLESVGLDCRLAVYAVRSYSQWDKLPQSRAIDDFPISVSRIATGPAGIPRHIAGAGVDKCLRGLRVVELSRVIAAPLAGRTLAAHGADVIWVTSPGLPDLPTMDRDFGRGKRTVQLDLRDSADRQKLRELVKTADVFIQGFRPGSIAARGFSAEEVAALCPSAGIVYANMSAFGPRGPWAGRRGYDSLVQTCSGMNVSEAEHAGEGEPARPTPCQALDHAGGYLLAAGIMAAVYRRATQGGSYTVDVSLAGAMKYLRSLGQYEGRTGFDGAPDYERPADVEDEYFETRETGFGEMRAIKHSVSIEGAQSGWDIMPKPLGSDRAEWL</sequence>
<dbReference type="InterPro" id="IPR050509">
    <property type="entry name" value="CoA-transferase_III"/>
</dbReference>
<proteinExistence type="inferred from homology"/>
<dbReference type="GeneID" id="70190401"/>
<dbReference type="InterPro" id="IPR023606">
    <property type="entry name" value="CoA-Trfase_III_dom_1_sf"/>
</dbReference>
<feature type="domain" description="DUF4387" evidence="3">
    <location>
        <begin position="496"/>
        <end position="592"/>
    </location>
</feature>
<dbReference type="Pfam" id="PF14330">
    <property type="entry name" value="DUF4387"/>
    <property type="match status" value="1"/>
</dbReference>
<dbReference type="RefSeq" id="XP_046017486.1">
    <property type="nucleotide sequence ID" value="XM_046160855.1"/>
</dbReference>
<gene>
    <name evidence="4" type="ORF">B0I36DRAFT_381386</name>
</gene>
<dbReference type="Gene3D" id="3.40.50.10540">
    <property type="entry name" value="Crotonobetainyl-coa:carnitine coa-transferase, domain 1"/>
    <property type="match status" value="1"/>
</dbReference>
<evidence type="ECO:0000259" key="2">
    <source>
        <dbReference type="Pfam" id="PF07287"/>
    </source>
</evidence>
<dbReference type="PANTHER" id="PTHR48228">
    <property type="entry name" value="SUCCINYL-COA--D-CITRAMALATE COA-TRANSFERASE"/>
    <property type="match status" value="1"/>
</dbReference>
<name>A0A9P9BSY2_9PEZI</name>
<comment type="caution">
    <text evidence="4">The sequence shown here is derived from an EMBL/GenBank/DDBJ whole genome shotgun (WGS) entry which is preliminary data.</text>
</comment>
<accession>A0A9P9BSY2</accession>
<dbReference type="SUPFAM" id="SSF89796">
    <property type="entry name" value="CoA-transferase family III (CaiB/BaiF)"/>
    <property type="match status" value="2"/>
</dbReference>
<comment type="similarity">
    <text evidence="1">Belongs to the CoA-transferase III family.</text>
</comment>